<keyword evidence="2" id="KW-1185">Reference proteome</keyword>
<dbReference type="AlphaFoldDB" id="A0AAN5CTM6"/>
<dbReference type="EMBL" id="BTRK01000004">
    <property type="protein sequence ID" value="GMR50124.1"/>
    <property type="molecule type" value="Genomic_DNA"/>
</dbReference>
<gene>
    <name evidence="1" type="ORF">PMAYCL1PPCAC_20319</name>
</gene>
<protein>
    <submittedName>
        <fullName evidence="1">Uncharacterized protein</fullName>
    </submittedName>
</protein>
<feature type="non-terminal residue" evidence="1">
    <location>
        <position position="1"/>
    </location>
</feature>
<dbReference type="Proteomes" id="UP001328107">
    <property type="component" value="Unassembled WGS sequence"/>
</dbReference>
<feature type="non-terminal residue" evidence="1">
    <location>
        <position position="76"/>
    </location>
</feature>
<name>A0AAN5CTM6_9BILA</name>
<evidence type="ECO:0000313" key="2">
    <source>
        <dbReference type="Proteomes" id="UP001328107"/>
    </source>
</evidence>
<evidence type="ECO:0000313" key="1">
    <source>
        <dbReference type="EMBL" id="GMR50124.1"/>
    </source>
</evidence>
<accession>A0AAN5CTM6</accession>
<sequence>LPENTSIYRTNDGDQKIRAHSIGDIDCIANHGDEIFFKTGEPESDEPINLTLYGPRNPEQVHKAVFCPSYGIKVSY</sequence>
<comment type="caution">
    <text evidence="1">The sequence shown here is derived from an EMBL/GenBank/DDBJ whole genome shotgun (WGS) entry which is preliminary data.</text>
</comment>
<reference evidence="2" key="1">
    <citation type="submission" date="2022-10" db="EMBL/GenBank/DDBJ databases">
        <title>Genome assembly of Pristionchus species.</title>
        <authorList>
            <person name="Yoshida K."/>
            <person name="Sommer R.J."/>
        </authorList>
    </citation>
    <scope>NUCLEOTIDE SEQUENCE [LARGE SCALE GENOMIC DNA]</scope>
    <source>
        <strain evidence="2">RS5460</strain>
    </source>
</reference>
<proteinExistence type="predicted"/>
<organism evidence="1 2">
    <name type="scientific">Pristionchus mayeri</name>
    <dbReference type="NCBI Taxonomy" id="1317129"/>
    <lineage>
        <taxon>Eukaryota</taxon>
        <taxon>Metazoa</taxon>
        <taxon>Ecdysozoa</taxon>
        <taxon>Nematoda</taxon>
        <taxon>Chromadorea</taxon>
        <taxon>Rhabditida</taxon>
        <taxon>Rhabditina</taxon>
        <taxon>Diplogasteromorpha</taxon>
        <taxon>Diplogasteroidea</taxon>
        <taxon>Neodiplogasteridae</taxon>
        <taxon>Pristionchus</taxon>
    </lineage>
</organism>